<protein>
    <recommendedName>
        <fullName evidence="5">Adhesin domain-containing protein</fullName>
    </recommendedName>
</protein>
<reference evidence="3" key="1">
    <citation type="submission" date="2023-08" db="EMBL/GenBank/DDBJ databases">
        <title>Black Yeasts Isolated from many extreme environments.</title>
        <authorList>
            <person name="Coleine C."/>
            <person name="Stajich J.E."/>
            <person name="Selbmann L."/>
        </authorList>
    </citation>
    <scope>NUCLEOTIDE SEQUENCE</scope>
    <source>
        <strain evidence="3">CCFEE 5810</strain>
    </source>
</reference>
<keyword evidence="2" id="KW-1133">Transmembrane helix</keyword>
<feature type="compositionally biased region" description="Polar residues" evidence="1">
    <location>
        <begin position="116"/>
        <end position="125"/>
    </location>
</feature>
<feature type="region of interest" description="Disordered" evidence="1">
    <location>
        <begin position="1"/>
        <end position="209"/>
    </location>
</feature>
<proteinExistence type="predicted"/>
<feature type="transmembrane region" description="Helical" evidence="2">
    <location>
        <begin position="218"/>
        <end position="237"/>
    </location>
</feature>
<accession>A0AAN7VSG2</accession>
<dbReference type="Proteomes" id="UP001310594">
    <property type="component" value="Unassembled WGS sequence"/>
</dbReference>
<keyword evidence="2" id="KW-0472">Membrane</keyword>
<feature type="compositionally biased region" description="Basic and acidic residues" evidence="1">
    <location>
        <begin position="137"/>
        <end position="154"/>
    </location>
</feature>
<keyword evidence="2" id="KW-0812">Transmembrane</keyword>
<dbReference type="EMBL" id="JAVRQU010000007">
    <property type="protein sequence ID" value="KAK5701044.1"/>
    <property type="molecule type" value="Genomic_DNA"/>
</dbReference>
<evidence type="ECO:0000256" key="2">
    <source>
        <dbReference type="SAM" id="Phobius"/>
    </source>
</evidence>
<sequence>MSNSGIYEEDFEGSDHESLYADSPSDGYFTQREFPTQTFVEQSSVQSESEAKAREAAESRAASSESTPPSTSPTSSTRSPVWADEATPLLDAGPAPPDYYAATAHRNGGGGAASYQHGTQLTTDEPSFPPTGYGTIDRGRPGGDMVDRSVDHQWRLSGRNNQSSPGYSSEPGRNPFGVREQPQSMRDQTDEEHGLLGSVQPKRTRRQRVRWSCRPARLVNILLGLALVAVIILLALFTKHQSHSDAVHTSPEDDDRMPAPNATEPQPGPAHPISQVCAFKYFTEAMQFTFKNVDDFALSEMMHPELYMTGGISGNVWIAAAPPEQEADIVVWVSYASTEPWTVANMDYYYAHGTFGVRFPTIRGSHETRVPNPCMDVAIGVYLKSNLKVNDFNITTQNLNVQAGQGPSGHADYFAVLRSIEVERMSIKTGRGDVTMAHASTREMIIETHSGHIEGTYGLEDLLSVRTYSGQIEIKVAPREADKEHPAPAVFNAFSHSGGVTVGVASYGKIIARDYQTKVETHSSSIQGNYIFSSKASFVTQSGSIEIDLLPYFDENWQQRAPPLSANLWTESNSGHTEFRLLPPPDGTVDVIKNLRSSHHSGSGELALVYPQAWEGTIEGVTHSGGITLRGKDIKTYYDGNPASSGRRIVARKGYADSKLGFESRSGSVKLTVGDV</sequence>
<name>A0AAN7VSG2_9PEZI</name>
<feature type="compositionally biased region" description="Basic and acidic residues" evidence="1">
    <location>
        <begin position="49"/>
        <end position="58"/>
    </location>
</feature>
<feature type="region of interest" description="Disordered" evidence="1">
    <location>
        <begin position="243"/>
        <end position="270"/>
    </location>
</feature>
<dbReference type="AlphaFoldDB" id="A0AAN7VSG2"/>
<evidence type="ECO:0000256" key="1">
    <source>
        <dbReference type="SAM" id="MobiDB-lite"/>
    </source>
</evidence>
<evidence type="ECO:0008006" key="5">
    <source>
        <dbReference type="Google" id="ProtNLM"/>
    </source>
</evidence>
<feature type="compositionally biased region" description="Polar residues" evidence="1">
    <location>
        <begin position="158"/>
        <end position="167"/>
    </location>
</feature>
<gene>
    <name evidence="3" type="ORF">LTR97_005563</name>
</gene>
<evidence type="ECO:0000313" key="3">
    <source>
        <dbReference type="EMBL" id="KAK5701044.1"/>
    </source>
</evidence>
<evidence type="ECO:0000313" key="4">
    <source>
        <dbReference type="Proteomes" id="UP001310594"/>
    </source>
</evidence>
<comment type="caution">
    <text evidence="3">The sequence shown here is derived from an EMBL/GenBank/DDBJ whole genome shotgun (WGS) entry which is preliminary data.</text>
</comment>
<organism evidence="3 4">
    <name type="scientific">Elasticomyces elasticus</name>
    <dbReference type="NCBI Taxonomy" id="574655"/>
    <lineage>
        <taxon>Eukaryota</taxon>
        <taxon>Fungi</taxon>
        <taxon>Dikarya</taxon>
        <taxon>Ascomycota</taxon>
        <taxon>Pezizomycotina</taxon>
        <taxon>Dothideomycetes</taxon>
        <taxon>Dothideomycetidae</taxon>
        <taxon>Mycosphaerellales</taxon>
        <taxon>Teratosphaeriaceae</taxon>
        <taxon>Elasticomyces</taxon>
    </lineage>
</organism>
<feature type="compositionally biased region" description="Low complexity" evidence="1">
    <location>
        <begin position="59"/>
        <end position="80"/>
    </location>
</feature>